<gene>
    <name evidence="1" type="ORF">UFOVP175_37</name>
</gene>
<reference evidence="1" key="1">
    <citation type="submission" date="2020-05" db="EMBL/GenBank/DDBJ databases">
        <authorList>
            <person name="Chiriac C."/>
            <person name="Salcher M."/>
            <person name="Ghai R."/>
            <person name="Kavagutti S V."/>
        </authorList>
    </citation>
    <scope>NUCLEOTIDE SEQUENCE</scope>
</reference>
<organism evidence="1">
    <name type="scientific">uncultured Caudovirales phage</name>
    <dbReference type="NCBI Taxonomy" id="2100421"/>
    <lineage>
        <taxon>Viruses</taxon>
        <taxon>Duplodnaviria</taxon>
        <taxon>Heunggongvirae</taxon>
        <taxon>Uroviricota</taxon>
        <taxon>Caudoviricetes</taxon>
        <taxon>Peduoviridae</taxon>
        <taxon>Maltschvirus</taxon>
        <taxon>Maltschvirus maltsch</taxon>
    </lineage>
</organism>
<proteinExistence type="predicted"/>
<dbReference type="EMBL" id="LR798221">
    <property type="protein sequence ID" value="CAB5194995.1"/>
    <property type="molecule type" value="Genomic_DNA"/>
</dbReference>
<sequence length="547" mass="59483">MAQYGYSAGYQGGGPSAVPSGFIEAYSQAGRNIGAGMQQIGNAIGESLARYGQNKAENEFLQTRLESLAPYLNTVAQSGNIMDKNSAESKLLGDIEKFSSMSIPQKKATLLNAEFFLDRADKAKAREMQDLQATAARFNLETAQEAEARRRATEQAISQVAQLPTQQEMTVPAAPAFITSSLNIPAEQQPYTPFYQVQQIPGAAMQQPPPAVASYAQGLGRPAPTIPQRIPVGDQALFPQRMAAQPMPVAPVTQRIPVRDQPMIQRTAALPAGIARIPQQETPLFESQPIPRATTETQAVPYQDRFRQAIDVFQRFNVPINPEAIRGVLEATGTPQPTTVEQVRDLGSVVRFGGKEQFVPRKDTNIDDMLKIRGLTIDFPEFKGTAPSAKEAETFREQYYNLLTSRRDLGRLIEIANMGAGTQQTPQIKAEADQLARTVQGAMRLDILGPGTVTDSDRKMLESIVRNPTDIFSLSSSNKKALEGLLSRATNGITTRAQSLGLQVSTPQAGQSRSSLASDPRVASIRARMNSGAITRQQAAQELQSLK</sequence>
<protein>
    <submittedName>
        <fullName evidence="1">Uncharacterized protein</fullName>
    </submittedName>
</protein>
<evidence type="ECO:0000313" key="1">
    <source>
        <dbReference type="EMBL" id="CAB5194995.1"/>
    </source>
</evidence>
<name>A0A6J7WC70_9CAUD</name>
<accession>A0A6J7WC70</accession>